<sequence>MAARDRKLLLRQKVEVRSVEDGFFGSWHPGEVIGCKELVRVVEYDHLVCVDGSAKLVEEVKVTPVIDGILDEEIKRPGEYRGLIRPCLESPTLGLVGARTLQYGACVDLFHDDAWWEGVVFDNENGCDRRRIFFPDMGDEVEGKVDDLRFSKDWDEVTEKWRFRGNWLFLELLEEHEQEYPRLVSVKQMWYDVRTKDNFKNLGGWTSFKRDVWKQLLIQVLYDNLKVVVKELFANLSCKSAKKQGQTSLKFLEKDFESILKSEEPFRSSLAAAAPFEDLQSNDKRIPQTDVNLGSNNQVQIQDDKLYVSVSPMDEQVLSPNPDADSGIGSSSYDESHSLKLRRGRHKSSTKIKRLNWQSAVPQLIPGPQRCPDAIDLYKEYLAEKGTSSNGLLSDETLYFPNGKSFHSLPEVFRRFHCDSELEPTSHVTMHPNYGIANSMSSYEETPSPPGKSQASRKLFKSPCITDEKFDIESKYCPKAVMDYCSLASKSAEGKLKGMDAKKHLSALGWFFYHHNKGPYGWEIRYMSPTGKMFYSLLSACRWCVKAGAHTSIDLSRAMGRIVNRDFINNDDDNLSTSKSHLPLMADDSTVSTQLNDMPMSEGFVRPIKCEAHKTRMSRKKRRKLESDCLEVSLALPKRGRKSNASMRLRGDSNADSSTPVRQSSKRVRERAASSSQQTPRTILSWLIDNNVVLPRAKVHYCSGKNGPRMAEGRISREGIKCSCCGGIFTLSNFEAHVGSTDRRPSANIYLEDVMSLLECQLQLKPRNSSRNSRLERQPKTAQHNKKSDNICSVCHYGGDLLLCDLCPSSFHTQCVGLKEVPEGDWFCLSCCCQICNKSRSDTGKRLVNVSSFFTCFQCERRYHTECLTNEGDTHCHSKGDLFCQDTCRQIFDGLNRILGKKIPMGTENMTWTLVKYMESNISKNVAAYDDEGSVENYCKLNVALSVMHECFEPVKEPRTRGDLMEDIIFNRWSDLNRLNFQGFYTVILEKNDELISAASVRIYGKTVAEVPLVATRFQYRRLGMCRILMNELERQLTELGVERLVLPAVPSVLNTWIYSFGFSKMDESERLNFLVYTFLDFQGTIFCQKMLKSDLPAEKQTTGCDHLDNNANVGVGGNSVVSEVLEGKQVEETDIMEQESTCNKTVADNGDASCSSAEKAIVVLNQSTALDYSSLQPALGFPLLATSNGRQSGSTGVTLKCYKRKKISC</sequence>
<accession>A0ABD1GAZ9</accession>
<dbReference type="InterPro" id="IPR000182">
    <property type="entry name" value="GNAT_dom"/>
</dbReference>
<evidence type="ECO:0000256" key="2">
    <source>
        <dbReference type="ARBA" id="ARBA00022723"/>
    </source>
</evidence>
<dbReference type="EMBL" id="JBEAFC010000009">
    <property type="protein sequence ID" value="KAL1541067.1"/>
    <property type="molecule type" value="Genomic_DNA"/>
</dbReference>
<reference evidence="10 11" key="1">
    <citation type="submission" date="2024-06" db="EMBL/GenBank/DDBJ databases">
        <title>A chromosome level genome sequence of Diviner's sage (Salvia divinorum).</title>
        <authorList>
            <person name="Ford S.A."/>
            <person name="Ro D.-K."/>
            <person name="Ness R.W."/>
            <person name="Phillips M.A."/>
        </authorList>
    </citation>
    <scope>NUCLEOTIDE SEQUENCE [LARGE SCALE GENOMIC DNA]</scope>
    <source>
        <strain evidence="10">SAF-2024a</strain>
        <tissue evidence="10">Leaf</tissue>
    </source>
</reference>
<evidence type="ECO:0000256" key="1">
    <source>
        <dbReference type="ARBA" id="ARBA00004123"/>
    </source>
</evidence>
<dbReference type="InterPro" id="IPR054292">
    <property type="entry name" value="DUF7028"/>
</dbReference>
<feature type="region of interest" description="Disordered" evidence="7">
    <location>
        <begin position="319"/>
        <end position="345"/>
    </location>
</feature>
<evidence type="ECO:0000259" key="8">
    <source>
        <dbReference type="PROSITE" id="PS50016"/>
    </source>
</evidence>
<dbReference type="InterPro" id="IPR008395">
    <property type="entry name" value="Agenet-like_dom"/>
</dbReference>
<gene>
    <name evidence="10" type="ORF">AAHA92_25332</name>
</gene>
<proteinExistence type="predicted"/>
<comment type="subcellular location">
    <subcellularLocation>
        <location evidence="1">Nucleus</location>
    </subcellularLocation>
</comment>
<dbReference type="PROSITE" id="PS51186">
    <property type="entry name" value="GNAT"/>
    <property type="match status" value="1"/>
</dbReference>
<dbReference type="InterPro" id="IPR016181">
    <property type="entry name" value="Acyl_CoA_acyltransferase"/>
</dbReference>
<keyword evidence="3 6" id="KW-0863">Zinc-finger</keyword>
<dbReference type="Gene3D" id="3.40.630.30">
    <property type="match status" value="1"/>
</dbReference>
<evidence type="ECO:0000256" key="4">
    <source>
        <dbReference type="ARBA" id="ARBA00022833"/>
    </source>
</evidence>
<evidence type="ECO:0000256" key="7">
    <source>
        <dbReference type="SAM" id="MobiDB-lite"/>
    </source>
</evidence>
<dbReference type="InterPro" id="IPR011011">
    <property type="entry name" value="Znf_FYVE_PHD"/>
</dbReference>
<evidence type="ECO:0000313" key="11">
    <source>
        <dbReference type="Proteomes" id="UP001567538"/>
    </source>
</evidence>
<dbReference type="GO" id="GO:0008270">
    <property type="term" value="F:zinc ion binding"/>
    <property type="evidence" value="ECO:0007669"/>
    <property type="project" value="UniProtKB-KW"/>
</dbReference>
<dbReference type="InterPro" id="IPR019787">
    <property type="entry name" value="Znf_PHD-finger"/>
</dbReference>
<feature type="compositionally biased region" description="Polar residues" evidence="7">
    <location>
        <begin position="654"/>
        <end position="663"/>
    </location>
</feature>
<dbReference type="CDD" id="cd04301">
    <property type="entry name" value="NAT_SF"/>
    <property type="match status" value="1"/>
</dbReference>
<dbReference type="InterPro" id="IPR001965">
    <property type="entry name" value="Znf_PHD"/>
</dbReference>
<name>A0ABD1GAZ9_SALDI</name>
<dbReference type="Pfam" id="PF16135">
    <property type="entry name" value="TDBD"/>
    <property type="match status" value="1"/>
</dbReference>
<comment type="caution">
    <text evidence="10">The sequence shown here is derived from an EMBL/GenBank/DDBJ whole genome shotgun (WGS) entry which is preliminary data.</text>
</comment>
<dbReference type="SMART" id="SM00743">
    <property type="entry name" value="Agenet"/>
    <property type="match status" value="1"/>
</dbReference>
<evidence type="ECO:0008006" key="12">
    <source>
        <dbReference type="Google" id="ProtNLM"/>
    </source>
</evidence>
<dbReference type="Proteomes" id="UP001567538">
    <property type="component" value="Unassembled WGS sequence"/>
</dbReference>
<feature type="domain" description="N-acetyltransferase" evidence="9">
    <location>
        <begin position="931"/>
        <end position="1083"/>
    </location>
</feature>
<feature type="domain" description="PHD-type" evidence="8">
    <location>
        <begin position="789"/>
        <end position="834"/>
    </location>
</feature>
<feature type="region of interest" description="Disordered" evidence="7">
    <location>
        <begin position="641"/>
        <end position="676"/>
    </location>
</feature>
<dbReference type="PANTHER" id="PTHR46309:SF12">
    <property type="entry name" value="GB|AAC80581.1"/>
    <property type="match status" value="1"/>
</dbReference>
<dbReference type="Pfam" id="PF23011">
    <property type="entry name" value="PHD-1st_NSD"/>
    <property type="match status" value="1"/>
</dbReference>
<dbReference type="AlphaFoldDB" id="A0ABD1GAZ9"/>
<keyword evidence="5" id="KW-0539">Nucleus</keyword>
<evidence type="ECO:0000259" key="9">
    <source>
        <dbReference type="PROSITE" id="PS51186"/>
    </source>
</evidence>
<dbReference type="InterPro" id="IPR014002">
    <property type="entry name" value="Agenet_dom_plant"/>
</dbReference>
<protein>
    <recommendedName>
        <fullName evidence="12">PHD finger transcription factor</fullName>
    </recommendedName>
</protein>
<evidence type="ECO:0000256" key="5">
    <source>
        <dbReference type="ARBA" id="ARBA00023242"/>
    </source>
</evidence>
<evidence type="ECO:0000256" key="6">
    <source>
        <dbReference type="PROSITE-ProRule" id="PRU00146"/>
    </source>
</evidence>
<keyword evidence="11" id="KW-1185">Reference proteome</keyword>
<dbReference type="SUPFAM" id="SSF55729">
    <property type="entry name" value="Acyl-CoA N-acyltransferases (Nat)"/>
    <property type="match status" value="1"/>
</dbReference>
<dbReference type="InterPro" id="IPR013083">
    <property type="entry name" value="Znf_RING/FYVE/PHD"/>
</dbReference>
<dbReference type="SUPFAM" id="SSF57903">
    <property type="entry name" value="FYVE/PHD zinc finger"/>
    <property type="match status" value="1"/>
</dbReference>
<dbReference type="Gene3D" id="3.30.40.10">
    <property type="entry name" value="Zinc/RING finger domain, C3HC4 (zinc finger)"/>
    <property type="match status" value="1"/>
</dbReference>
<dbReference type="Pfam" id="PF22970">
    <property type="entry name" value="DUF7028"/>
    <property type="match status" value="1"/>
</dbReference>
<keyword evidence="4" id="KW-0862">Zinc</keyword>
<organism evidence="10 11">
    <name type="scientific">Salvia divinorum</name>
    <name type="common">Maria pastora</name>
    <name type="synonym">Diviner's sage</name>
    <dbReference type="NCBI Taxonomy" id="28513"/>
    <lineage>
        <taxon>Eukaryota</taxon>
        <taxon>Viridiplantae</taxon>
        <taxon>Streptophyta</taxon>
        <taxon>Embryophyta</taxon>
        <taxon>Tracheophyta</taxon>
        <taxon>Spermatophyta</taxon>
        <taxon>Magnoliopsida</taxon>
        <taxon>eudicotyledons</taxon>
        <taxon>Gunneridae</taxon>
        <taxon>Pentapetalae</taxon>
        <taxon>asterids</taxon>
        <taxon>lamiids</taxon>
        <taxon>Lamiales</taxon>
        <taxon>Lamiaceae</taxon>
        <taxon>Nepetoideae</taxon>
        <taxon>Mentheae</taxon>
        <taxon>Salviinae</taxon>
        <taxon>Salvia</taxon>
        <taxon>Salvia subgen. Calosphace</taxon>
    </lineage>
</organism>
<dbReference type="PROSITE" id="PS50016">
    <property type="entry name" value="ZF_PHD_2"/>
    <property type="match status" value="1"/>
</dbReference>
<dbReference type="InterPro" id="IPR032308">
    <property type="entry name" value="TDBD"/>
</dbReference>
<dbReference type="GO" id="GO:0005634">
    <property type="term" value="C:nucleus"/>
    <property type="evidence" value="ECO:0007669"/>
    <property type="project" value="UniProtKB-SubCell"/>
</dbReference>
<evidence type="ECO:0000313" key="10">
    <source>
        <dbReference type="EMBL" id="KAL1541067.1"/>
    </source>
</evidence>
<keyword evidence="2" id="KW-0479">Metal-binding</keyword>
<evidence type="ECO:0000256" key="3">
    <source>
        <dbReference type="ARBA" id="ARBA00022771"/>
    </source>
</evidence>
<dbReference type="InterPro" id="IPR059153">
    <property type="entry name" value="NSD_PHD-1st"/>
</dbReference>
<dbReference type="InterPro" id="IPR056511">
    <property type="entry name" value="IDM1_C"/>
</dbReference>
<dbReference type="PANTHER" id="PTHR46309">
    <property type="entry name" value="PHD FINGER PROTEIN 12"/>
    <property type="match status" value="1"/>
</dbReference>
<dbReference type="SMART" id="SM00249">
    <property type="entry name" value="PHD"/>
    <property type="match status" value="2"/>
</dbReference>
<dbReference type="Pfam" id="PF05641">
    <property type="entry name" value="Agenet"/>
    <property type="match status" value="1"/>
</dbReference>
<dbReference type="Pfam" id="PF23209">
    <property type="entry name" value="IDM1_C"/>
    <property type="match status" value="1"/>
</dbReference>
<dbReference type="InterPro" id="IPR042163">
    <property type="entry name" value="PHF12"/>
</dbReference>